<keyword evidence="2" id="KW-1185">Reference proteome</keyword>
<accession>A0ABU6ZHZ1</accession>
<dbReference type="Proteomes" id="UP001341840">
    <property type="component" value="Unassembled WGS sequence"/>
</dbReference>
<name>A0ABU6ZHZ1_9FABA</name>
<evidence type="ECO:0000313" key="2">
    <source>
        <dbReference type="Proteomes" id="UP001341840"/>
    </source>
</evidence>
<comment type="caution">
    <text evidence="1">The sequence shown here is derived from an EMBL/GenBank/DDBJ whole genome shotgun (WGS) entry which is preliminary data.</text>
</comment>
<dbReference type="EMBL" id="JASCZI010272303">
    <property type="protein sequence ID" value="MED6221561.1"/>
    <property type="molecule type" value="Genomic_DNA"/>
</dbReference>
<reference evidence="1 2" key="1">
    <citation type="journal article" date="2023" name="Plants (Basel)">
        <title>Bridging the Gap: Combining Genomics and Transcriptomics Approaches to Understand Stylosanthes scabra, an Orphan Legume from the Brazilian Caatinga.</title>
        <authorList>
            <person name="Ferreira-Neto J.R.C."/>
            <person name="da Silva M.D."/>
            <person name="Binneck E."/>
            <person name="de Melo N.F."/>
            <person name="da Silva R.H."/>
            <person name="de Melo A.L.T.M."/>
            <person name="Pandolfi V."/>
            <person name="Bustamante F.O."/>
            <person name="Brasileiro-Vidal A.C."/>
            <person name="Benko-Iseppon A.M."/>
        </authorList>
    </citation>
    <scope>NUCLEOTIDE SEQUENCE [LARGE SCALE GENOMIC DNA]</scope>
    <source>
        <tissue evidence="1">Leaves</tissue>
    </source>
</reference>
<gene>
    <name evidence="1" type="ORF">PIB30_056000</name>
</gene>
<organism evidence="1 2">
    <name type="scientific">Stylosanthes scabra</name>
    <dbReference type="NCBI Taxonomy" id="79078"/>
    <lineage>
        <taxon>Eukaryota</taxon>
        <taxon>Viridiplantae</taxon>
        <taxon>Streptophyta</taxon>
        <taxon>Embryophyta</taxon>
        <taxon>Tracheophyta</taxon>
        <taxon>Spermatophyta</taxon>
        <taxon>Magnoliopsida</taxon>
        <taxon>eudicotyledons</taxon>
        <taxon>Gunneridae</taxon>
        <taxon>Pentapetalae</taxon>
        <taxon>rosids</taxon>
        <taxon>fabids</taxon>
        <taxon>Fabales</taxon>
        <taxon>Fabaceae</taxon>
        <taxon>Papilionoideae</taxon>
        <taxon>50 kb inversion clade</taxon>
        <taxon>dalbergioids sensu lato</taxon>
        <taxon>Dalbergieae</taxon>
        <taxon>Pterocarpus clade</taxon>
        <taxon>Stylosanthes</taxon>
    </lineage>
</organism>
<sequence length="64" mass="6647">MASRPGVASTTALNPVLDVKHVGFQEINKAMPDLTVKLGGFGSCMEMASRSGVASMTNHALSIL</sequence>
<protein>
    <submittedName>
        <fullName evidence="1">Uncharacterized protein</fullName>
    </submittedName>
</protein>
<evidence type="ECO:0000313" key="1">
    <source>
        <dbReference type="EMBL" id="MED6221561.1"/>
    </source>
</evidence>
<proteinExistence type="predicted"/>